<gene>
    <name evidence="2" type="ORF">DPMN_066614</name>
</gene>
<dbReference type="AlphaFoldDB" id="A0A9D3YY81"/>
<keyword evidence="1" id="KW-0175">Coiled coil</keyword>
<feature type="coiled-coil region" evidence="1">
    <location>
        <begin position="314"/>
        <end position="341"/>
    </location>
</feature>
<dbReference type="Gene3D" id="1.20.1170.10">
    <property type="match status" value="1"/>
</dbReference>
<protein>
    <submittedName>
        <fullName evidence="2">Uncharacterized protein</fullName>
    </submittedName>
</protein>
<evidence type="ECO:0000313" key="3">
    <source>
        <dbReference type="Proteomes" id="UP000828390"/>
    </source>
</evidence>
<reference evidence="2" key="2">
    <citation type="submission" date="2020-11" db="EMBL/GenBank/DDBJ databases">
        <authorList>
            <person name="McCartney M.A."/>
            <person name="Auch B."/>
            <person name="Kono T."/>
            <person name="Mallez S."/>
            <person name="Becker A."/>
            <person name="Gohl D.M."/>
            <person name="Silverstein K.A.T."/>
            <person name="Koren S."/>
            <person name="Bechman K.B."/>
            <person name="Herman A."/>
            <person name="Abrahante J.E."/>
            <person name="Garbe J."/>
        </authorList>
    </citation>
    <scope>NUCLEOTIDE SEQUENCE</scope>
    <source>
        <strain evidence="2">Duluth1</strain>
        <tissue evidence="2">Whole animal</tissue>
    </source>
</reference>
<dbReference type="Proteomes" id="UP000828390">
    <property type="component" value="Unassembled WGS sequence"/>
</dbReference>
<organism evidence="2 3">
    <name type="scientific">Dreissena polymorpha</name>
    <name type="common">Zebra mussel</name>
    <name type="synonym">Mytilus polymorpha</name>
    <dbReference type="NCBI Taxonomy" id="45954"/>
    <lineage>
        <taxon>Eukaryota</taxon>
        <taxon>Metazoa</taxon>
        <taxon>Spiralia</taxon>
        <taxon>Lophotrochozoa</taxon>
        <taxon>Mollusca</taxon>
        <taxon>Bivalvia</taxon>
        <taxon>Autobranchia</taxon>
        <taxon>Heteroconchia</taxon>
        <taxon>Euheterodonta</taxon>
        <taxon>Imparidentia</taxon>
        <taxon>Neoheterodontei</taxon>
        <taxon>Myida</taxon>
        <taxon>Dreissenoidea</taxon>
        <taxon>Dreissenidae</taxon>
        <taxon>Dreissena</taxon>
    </lineage>
</organism>
<feature type="coiled-coil region" evidence="1">
    <location>
        <begin position="367"/>
        <end position="394"/>
    </location>
</feature>
<evidence type="ECO:0000313" key="2">
    <source>
        <dbReference type="EMBL" id="KAH3707215.1"/>
    </source>
</evidence>
<sequence length="646" mass="73460">DNEQFEQMGTISDIEDKIHDLEIESIGVMEHLHQSKLNVINSKQGLAKLRSKKEKQFDLMNFKQAKDLLGQVQPHFNNILMFWESMVLEIIDLTQEIQSSTPFKCEEIEARFKGYEQEMNIFLEIFGEYAHNSKKVLTEIYRFMSMSREELSKVDIFNQNQKTLDRAIQTRNVEAGHDNFAPGSMVSNAIVSFRSYLSNWFGGNAANSSDQSPAMDLLPSPSNGQNVEVCVKTLLVAHTIIAKSLEMAYISAKCNRAAVGEVWQLAHAARSDQLLSKEMIQTLGVTADHILKRMIPYLKLAIEKKKPELLRKVIDTTLKRIKEMEQAAENTKSRHKQFQDGILVVAGRLQSLSDASSEESQMLTESIEHKNELLKQAELNQAESKRKQEQYMEEMMKLITTNSNELTKIAKEGLNNIKTVKWLDAICGIGIAAVAITAGPSVLLFGASIAGNLVNRFSVDKLLDNHTKRMITFQKHIHETEQKKRLEIEKATELVCKGRIETANLKTEIRKLEQDKACVDASRNIVGTVDHVSKLDAYFMKMREFWSALNSTYSVIKLSLEDDPAFMDIDDDLIDKAMDGINDAMKQWQLLSDFCQRYQDECPCLVSDDYAFLSKNLDSMTAVAIEERKKELMSMLEPKHIEGSYD</sequence>
<evidence type="ECO:0000256" key="1">
    <source>
        <dbReference type="SAM" id="Coils"/>
    </source>
</evidence>
<accession>A0A9D3YY81</accession>
<dbReference type="EMBL" id="JAIWYP010000014">
    <property type="protein sequence ID" value="KAH3707215.1"/>
    <property type="molecule type" value="Genomic_DNA"/>
</dbReference>
<keyword evidence="3" id="KW-1185">Reference proteome</keyword>
<name>A0A9D3YY81_DREPO</name>
<proteinExistence type="predicted"/>
<reference evidence="2" key="1">
    <citation type="journal article" date="2019" name="bioRxiv">
        <title>The Genome of the Zebra Mussel, Dreissena polymorpha: A Resource for Invasive Species Research.</title>
        <authorList>
            <person name="McCartney M.A."/>
            <person name="Auch B."/>
            <person name="Kono T."/>
            <person name="Mallez S."/>
            <person name="Zhang Y."/>
            <person name="Obille A."/>
            <person name="Becker A."/>
            <person name="Abrahante J.E."/>
            <person name="Garbe J."/>
            <person name="Badalamenti J.P."/>
            <person name="Herman A."/>
            <person name="Mangelson H."/>
            <person name="Liachko I."/>
            <person name="Sullivan S."/>
            <person name="Sone E.D."/>
            <person name="Koren S."/>
            <person name="Silverstein K.A.T."/>
            <person name="Beckman K.B."/>
            <person name="Gohl D.M."/>
        </authorList>
    </citation>
    <scope>NUCLEOTIDE SEQUENCE</scope>
    <source>
        <strain evidence="2">Duluth1</strain>
        <tissue evidence="2">Whole animal</tissue>
    </source>
</reference>
<comment type="caution">
    <text evidence="2">The sequence shown here is derived from an EMBL/GenBank/DDBJ whole genome shotgun (WGS) entry which is preliminary data.</text>
</comment>
<feature type="non-terminal residue" evidence="2">
    <location>
        <position position="1"/>
    </location>
</feature>